<dbReference type="EMBL" id="AKFT01000131">
    <property type="protein sequence ID" value="EJF42975.1"/>
    <property type="molecule type" value="Genomic_DNA"/>
</dbReference>
<dbReference type="eggNOG" id="ENOG5032UDI">
    <property type="taxonomic scope" value="Bacteria"/>
</dbReference>
<feature type="transmembrane region" description="Helical" evidence="2">
    <location>
        <begin position="223"/>
        <end position="244"/>
    </location>
</feature>
<feature type="transmembrane region" description="Helical" evidence="2">
    <location>
        <begin position="136"/>
        <end position="154"/>
    </location>
</feature>
<feature type="region of interest" description="Disordered" evidence="1">
    <location>
        <begin position="17"/>
        <end position="51"/>
    </location>
</feature>
<evidence type="ECO:0008006" key="5">
    <source>
        <dbReference type="Google" id="ProtNLM"/>
    </source>
</evidence>
<name>J1HB90_9ACTO</name>
<feature type="transmembrane region" description="Helical" evidence="2">
    <location>
        <begin position="112"/>
        <end position="130"/>
    </location>
</feature>
<evidence type="ECO:0000313" key="3">
    <source>
        <dbReference type="EMBL" id="EJF42975.1"/>
    </source>
</evidence>
<dbReference type="AlphaFoldDB" id="J1HB90"/>
<feature type="transmembrane region" description="Helical" evidence="2">
    <location>
        <begin position="290"/>
        <end position="309"/>
    </location>
</feature>
<dbReference type="Proteomes" id="UP000002941">
    <property type="component" value="Unassembled WGS sequence"/>
</dbReference>
<reference evidence="3 4" key="1">
    <citation type="submission" date="2012-05" db="EMBL/GenBank/DDBJ databases">
        <authorList>
            <person name="Harkins D.M."/>
            <person name="Madupu R."/>
            <person name="Durkin A.S."/>
            <person name="Torralba M."/>
            <person name="Methe B."/>
            <person name="Sutton G.G."/>
            <person name="Nelson K.E."/>
        </authorList>
    </citation>
    <scope>NUCLEOTIDE SEQUENCE [LARGE SCALE GENOMIC DNA]</scope>
    <source>
        <strain evidence="3 4">F0489</strain>
    </source>
</reference>
<proteinExistence type="predicted"/>
<accession>J1HB90</accession>
<feature type="transmembrane region" description="Helical" evidence="2">
    <location>
        <begin position="256"/>
        <end position="278"/>
    </location>
</feature>
<dbReference type="RefSeq" id="WP_008731943.1">
    <property type="nucleotide sequence ID" value="NZ_AKFT01000131.1"/>
</dbReference>
<keyword evidence="2" id="KW-0812">Transmembrane</keyword>
<feature type="transmembrane region" description="Helical" evidence="2">
    <location>
        <begin position="193"/>
        <end position="211"/>
    </location>
</feature>
<keyword evidence="2" id="KW-0472">Membrane</keyword>
<keyword evidence="2" id="KW-1133">Transmembrane helix</keyword>
<comment type="caution">
    <text evidence="3">The sequence shown here is derived from an EMBL/GenBank/DDBJ whole genome shotgun (WGS) entry which is preliminary data.</text>
</comment>
<gene>
    <name evidence="3" type="ORF">HMPREF1318_1649</name>
</gene>
<sequence length="318" mass="32110">MRPFQVWDDASVNHQENAQGSIDSPISPVAAPSSGAMAEPGAYGTRRGGHHPIEPGLVDPAWTRLAMAGIVPILLAVSAALPGWVRLIVICLLVPLTAQGWPALVRSEHDQGATGVVALTGLAAAVVVALRGDYGSAGVVMAFSVLAAFVAQMARHDGRQDLVENLSATVAGGLITVSGAAWCALAPGLADPAVIVPCALALFSGALLTVLEVRATVLEALTLTVPALVAGVAGGILAAAGFFGPSHVGLQQELQSAAACVIVGFVAGVLMASSNRVLWTHRWVPGGRAAVASAIVPILALGAPVYTIARLMGSFIAG</sequence>
<evidence type="ECO:0000256" key="1">
    <source>
        <dbReference type="SAM" id="MobiDB-lite"/>
    </source>
</evidence>
<dbReference type="PATRIC" id="fig|1125718.3.peg.1708"/>
<evidence type="ECO:0000256" key="2">
    <source>
        <dbReference type="SAM" id="Phobius"/>
    </source>
</evidence>
<evidence type="ECO:0000313" key="4">
    <source>
        <dbReference type="Proteomes" id="UP000002941"/>
    </source>
</evidence>
<protein>
    <recommendedName>
        <fullName evidence="5">Tellurium resistance protein TerC</fullName>
    </recommendedName>
</protein>
<keyword evidence="4" id="KW-1185">Reference proteome</keyword>
<organism evidence="3 4">
    <name type="scientific">Actinomyces massiliensis F0489</name>
    <dbReference type="NCBI Taxonomy" id="1125718"/>
    <lineage>
        <taxon>Bacteria</taxon>
        <taxon>Bacillati</taxon>
        <taxon>Actinomycetota</taxon>
        <taxon>Actinomycetes</taxon>
        <taxon>Actinomycetales</taxon>
        <taxon>Actinomycetaceae</taxon>
        <taxon>Actinomyces</taxon>
    </lineage>
</organism>